<keyword evidence="2" id="KW-0449">Lipoprotein</keyword>
<dbReference type="RefSeq" id="WP_264810770.1">
    <property type="nucleotide sequence ID" value="NZ_CP110226.1"/>
</dbReference>
<dbReference type="InterPro" id="IPR041662">
    <property type="entry name" value="SusD-like_2"/>
</dbReference>
<dbReference type="Pfam" id="PF12771">
    <property type="entry name" value="SusD-like_2"/>
    <property type="match status" value="1"/>
</dbReference>
<accession>A0ABY6MP00</accession>
<evidence type="ECO:0000313" key="2">
    <source>
        <dbReference type="EMBL" id="UZD24056.1"/>
    </source>
</evidence>
<evidence type="ECO:0000256" key="1">
    <source>
        <dbReference type="SAM" id="SignalP"/>
    </source>
</evidence>
<organism evidence="2 3">
    <name type="scientific">Algoriphagus halophytocola</name>
    <dbReference type="NCBI Taxonomy" id="2991499"/>
    <lineage>
        <taxon>Bacteria</taxon>
        <taxon>Pseudomonadati</taxon>
        <taxon>Bacteroidota</taxon>
        <taxon>Cytophagia</taxon>
        <taxon>Cytophagales</taxon>
        <taxon>Cyclobacteriaceae</taxon>
        <taxon>Algoriphagus</taxon>
    </lineage>
</organism>
<reference evidence="2" key="1">
    <citation type="submission" date="2022-10" db="EMBL/GenBank/DDBJ databases">
        <title>Algoriphagus sp. a novel bacteria isolate from halophytes salicornia europaea.</title>
        <authorList>
            <person name="Peng Y."/>
            <person name="Jiang L."/>
            <person name="Lee J."/>
        </authorList>
    </citation>
    <scope>NUCLEOTIDE SEQUENCE</scope>
    <source>
        <strain evidence="2">TR-M5</strain>
    </source>
</reference>
<proteinExistence type="predicted"/>
<dbReference type="SUPFAM" id="SSF48452">
    <property type="entry name" value="TPR-like"/>
    <property type="match status" value="1"/>
</dbReference>
<dbReference type="Gene3D" id="1.25.40.390">
    <property type="match status" value="1"/>
</dbReference>
<dbReference type="PROSITE" id="PS51257">
    <property type="entry name" value="PROKAR_LIPOPROTEIN"/>
    <property type="match status" value="1"/>
</dbReference>
<protein>
    <submittedName>
        <fullName evidence="2">SusD/RagB family nutrient-binding outer membrane lipoprotein</fullName>
    </submittedName>
</protein>
<sequence>MKFKSLYIGAIVAASLASCTESDFADNYTDPAKVSETTVGKQFTGMIYSFRNYVLPTYDDYFVGQRITSNRYTQAIGWVNGENQYVPGSEAINRRWRAFYETLAQYREIEKIYEGLTEVAAADQRIYMIAAKTFLYDQAQKEIDYHGDIPFTQAAMLSQNGGDYQSSYAPYDDAETLYTMMLDELAAMADEMNTMTVNPGVLAEFEIQDVINDGDLMLWKKYINSVRLRMLTRVSGTSTFSARANAEIGDILSNPATYPVVTSIQDFIAWDGYTAGTWMQANSFQSGLEDWDGNIAGKVIIDHMLANEDPRLTYVFEPGLEAEPGQYMGLDPLLNASAQNELVLAGTLSIYNRSTLSRNQNFPGIIISASEVNFLAAEYYLKTGQNAMAQAAYETGVLNSIDQYVYLRSISNNGDSPDPVEPTSADRDAYLAQGDVSWTAATSAEEKLKLIAEQKWLHFNVIQPNENWAEYRRLGLVDLEFWTDQSNQQSQPPYRWVYPSSEQTYNAENYSVVQPQDNLTNALFWDVE</sequence>
<dbReference type="InterPro" id="IPR011990">
    <property type="entry name" value="TPR-like_helical_dom_sf"/>
</dbReference>
<gene>
    <name evidence="2" type="ORF">OM944_06050</name>
</gene>
<feature type="chain" id="PRO_5045897387" evidence="1">
    <location>
        <begin position="26"/>
        <end position="528"/>
    </location>
</feature>
<keyword evidence="3" id="KW-1185">Reference proteome</keyword>
<dbReference type="Proteomes" id="UP001163156">
    <property type="component" value="Chromosome"/>
</dbReference>
<evidence type="ECO:0000313" key="3">
    <source>
        <dbReference type="Proteomes" id="UP001163156"/>
    </source>
</evidence>
<keyword evidence="1" id="KW-0732">Signal</keyword>
<feature type="signal peptide" evidence="1">
    <location>
        <begin position="1"/>
        <end position="25"/>
    </location>
</feature>
<name>A0ABY6MP00_9BACT</name>
<dbReference type="EMBL" id="CP110226">
    <property type="protein sequence ID" value="UZD24056.1"/>
    <property type="molecule type" value="Genomic_DNA"/>
</dbReference>